<proteinExistence type="inferred from homology"/>
<protein>
    <submittedName>
        <fullName evidence="4">MG2 domain-containing protein</fullName>
    </submittedName>
</protein>
<sequence>MFKKVYLIILFLVLNFTYSQDFKNEWKKVYQYELDGKIESAQKEVESIYKKAKRKKNDVTIVKCFFYLSKFEQIFDENAQSTIISNIRKEIKEASKKNEALLNYIYSKILDKYRNQYRYAIGRRSTIENNKNKDFLTWTNNDFDKEIEKCYQEMLKNKQELRAISLENYKEIIDYNADVDAKNNTLYDFLYEKSIQYFAQNVYWDRNSKEIKLENLFILKPETFINQKLSENYNKNAQTFIEILQENERFLFKTNQLEKLDKAYYYRLNYIFNKVYNHTTYRKKLSELEKSTDSEFLKQQLKLERVQVLFNKQNDSLQINYKKQALDLIDSIFMSKVNINVLSSAENIRNTILQKTLNVQFLKEVYPNQNNRAFIDYKNVDSIKISYFKFPIALNDYINNRYYNYSNKRIDRDSLVFDFINKNKVYKSFIRKLPKKTDYNNHSTEVILEPFDVGNYLIFMETPKDSIDNAFHYELIKSTNFIVTESQDDKNDILYLYDSKSGKPIENAKVSNDKKNFISDKNGKVLIDKMKYDSSKVYDNFLFITKESDTLKRNYNRSYIYEKTTNTKEKEYKNFEAKAMVFFDRAIYRPGQKMYYKGVMVQKKDNNKSVVPFLSIHVSINDVNDNTLKEFEVQTNEFGSFSGEFDIPKNVLTGQFSMSIEEADDYEVDDAYYDKKEDEHSFWDNVNFNDNAEFTFQVEEYKRPTFEVNFEEIKENYTIGDSLQISGNAKALSGNNITNAKVAYTIKRDYETVDEEWDYETTVIEEEILTDSKGNFKIPIHAVIDSVSIDSIQSISYTINVTITDTNGETRTASKQVFVNQKTLKLSIEANNIVYVEDKNTLKINSTTYNNFSIDAKGEIKIYKLIQKQYLKDRAFQVPEIQTIPREEFEALFPHEPYDNSDYKVEKKLVKTLNFDTKINREINLDFLNEFNANEFEITISAKDSKNNLIEATRKIKTESRKNPISKTELFTYKDISKKESNYFEIEVQSIIPNLYITQRYYADKTTPQQEKTQQLVNGKTVFSIKKEKEYTDTVNFHFSTIWENKYLEKTYAIEKEKATYNLNIEINFIRNKIEPGSNERWSFKIKNSKLEAEVLASMYDSSLDQFTIQNWTNAYFYEYRNYFNAPRLGYRDLKTYANFNGFHIQKNFYNDYRSKPEINWFGFNFNDPKNQYVLNNYLNKIKTQTTIPNNAKTITGVVSDELGTLAGAFVVVRGTDRKVTTDFDGNFQIEAKEGEVLEISFPGKKDIYLNVGKIRKYEISLPEGFVGDEIVLTGAIGVYRKADAVTSSYQIIKSEEINQSANENAVQALSGKVSGLQVTTNSDGRTTSIVLRGNRSISGSNEALIVIDGEISTATYLQSLNSNLILEMRVVKGAEGVALYGEKGKNGVIVVTTKNAMKDLAQVKTRTNFNETAFFYPNLKTDKNGKISFEFTTPESLTKWKLRLYAHNKNAESGYFQADIISQKDVMVQTNMPRFVREKDEIKISAKVVNMTSEIKTGIAMLQLFDATTNTLIDEICANKNNVRNFSCKAKESVPVEWTIKIPEGLQGLQYKIVAKSGNFSDGEENILPVLSNKVLLTESIPIWVKGETKKEYEFPNLKNNTSTTLKNHLFTLEYTSNPTWLALQSLPYLMEYEHECAEQTFSRYYANYIATQIINSNPKIAALFESWKREGKSTSKLNMNEELKSIVLAETPWLLDAQNEEFKNKRLALLMDLNSMKESMESTLKKLKEKQKASGSFSWFDGGDDNVYITQHIVKGLGHLAKLFPEKDSIYTSISDKAIPFLDQNYISNSTLKNKRINYYRYSNLHYLYARSFYVKKYPISKKIDSIITIQKVEFKKDWLTYTLYSKALLALTMNRFGDKAFAKKILTNLKETAARNEDNGMYWVENSNGYYWYQNAIETQAMLIEAFAEIENDDKILDELKVWLLKNKQVNKWSTTKSTTEAVYALLLQGSDWISIKDNTKFTIGNEKIFTKKLSEKDKEAETGYIKLNWKADEITKEMGTVKVENRSKVPGYGGFYWQYFENLENIKTDSTKALNITKTLYKKVKTTIGNELIDLNKEDLKTGDLITIRLVIKTENDLEFVHLKDLRASCFEPVDVISNYEWRGNLSYYRSTKDVATHYFFDKINKGTYVLEYDVRINNSGNFNDGIATLQSMYAPEFSTHSTNTTIKVD</sequence>
<dbReference type="Gene3D" id="1.50.10.20">
    <property type="match status" value="1"/>
</dbReference>
<comment type="similarity">
    <text evidence="2">Belongs to the TonB-dependent receptor family.</text>
</comment>
<dbReference type="Gene3D" id="2.170.130.10">
    <property type="entry name" value="TonB-dependent receptor, plug domain"/>
    <property type="match status" value="1"/>
</dbReference>
<dbReference type="InterPro" id="IPR001599">
    <property type="entry name" value="Macroglobln_a2"/>
</dbReference>
<dbReference type="InterPro" id="IPR012910">
    <property type="entry name" value="Plug_dom"/>
</dbReference>
<evidence type="ECO:0000313" key="5">
    <source>
        <dbReference type="Proteomes" id="UP001595885"/>
    </source>
</evidence>
<dbReference type="EMBL" id="JBHSGW010000004">
    <property type="protein sequence ID" value="MFC4739446.1"/>
    <property type="molecule type" value="Genomic_DNA"/>
</dbReference>
<comment type="caution">
    <text evidence="4">The sequence shown here is derived from an EMBL/GenBank/DDBJ whole genome shotgun (WGS) entry which is preliminary data.</text>
</comment>
<evidence type="ECO:0000313" key="4">
    <source>
        <dbReference type="EMBL" id="MFC4739446.1"/>
    </source>
</evidence>
<dbReference type="InterPro" id="IPR008969">
    <property type="entry name" value="CarboxyPept-like_regulatory"/>
</dbReference>
<dbReference type="SUPFAM" id="SSF49464">
    <property type="entry name" value="Carboxypeptidase regulatory domain-like"/>
    <property type="match status" value="1"/>
</dbReference>
<evidence type="ECO:0000256" key="2">
    <source>
        <dbReference type="PROSITE-ProRule" id="PRU01360"/>
    </source>
</evidence>
<dbReference type="PANTHER" id="PTHR40094:SF1">
    <property type="entry name" value="UBIQUITIN DOMAIN-CONTAINING PROTEIN"/>
    <property type="match status" value="1"/>
</dbReference>
<comment type="subcellular location">
    <subcellularLocation>
        <location evidence="2">Cell outer membrane</location>
        <topology evidence="2">Multi-pass membrane protein</topology>
    </subcellularLocation>
</comment>
<dbReference type="SUPFAM" id="SSF48239">
    <property type="entry name" value="Terpenoid cyclases/Protein prenyltransferases"/>
    <property type="match status" value="1"/>
</dbReference>
<dbReference type="SMART" id="SM01360">
    <property type="entry name" value="A2M"/>
    <property type="match status" value="1"/>
</dbReference>
<gene>
    <name evidence="4" type="ORF">ACFO3U_05520</name>
</gene>
<dbReference type="RefSeq" id="WP_379738934.1">
    <property type="nucleotide sequence ID" value="NZ_JBHSGW010000004.1"/>
</dbReference>
<reference evidence="5" key="1">
    <citation type="journal article" date="2019" name="Int. J. Syst. Evol. Microbiol.">
        <title>The Global Catalogue of Microorganisms (GCM) 10K type strain sequencing project: providing services to taxonomists for standard genome sequencing and annotation.</title>
        <authorList>
            <consortium name="The Broad Institute Genomics Platform"/>
            <consortium name="The Broad Institute Genome Sequencing Center for Infectious Disease"/>
            <person name="Wu L."/>
            <person name="Ma J."/>
        </authorList>
    </citation>
    <scope>NUCLEOTIDE SEQUENCE [LARGE SCALE GENOMIC DNA]</scope>
    <source>
        <strain evidence="5">CCUG 50349</strain>
    </source>
</reference>
<keyword evidence="2" id="KW-0472">Membrane</keyword>
<comment type="similarity">
    <text evidence="1">Belongs to the protease inhibitor I39 (alpha-2-macroglobulin) family. Bacterial alpha-2-macroglobulin subfamily.</text>
</comment>
<keyword evidence="2" id="KW-0812">Transmembrane</keyword>
<keyword evidence="5" id="KW-1185">Reference proteome</keyword>
<feature type="domain" description="Alpha-2-macroglobulin" evidence="3">
    <location>
        <begin position="1413"/>
        <end position="1503"/>
    </location>
</feature>
<dbReference type="Gene3D" id="2.60.40.1930">
    <property type="match status" value="1"/>
</dbReference>
<dbReference type="InterPro" id="IPR039426">
    <property type="entry name" value="TonB-dep_rcpt-like"/>
</dbReference>
<dbReference type="InterPro" id="IPR037066">
    <property type="entry name" value="Plug_dom_sf"/>
</dbReference>
<dbReference type="InterPro" id="IPR008930">
    <property type="entry name" value="Terpenoid_cyclase/PrenylTrfase"/>
</dbReference>
<dbReference type="Pfam" id="PF00207">
    <property type="entry name" value="A2M"/>
    <property type="match status" value="1"/>
</dbReference>
<dbReference type="InterPro" id="IPR002890">
    <property type="entry name" value="MG2"/>
</dbReference>
<dbReference type="Pfam" id="PF17973">
    <property type="entry name" value="bMG10"/>
    <property type="match status" value="1"/>
</dbReference>
<dbReference type="Pfam" id="PF01835">
    <property type="entry name" value="MG2"/>
    <property type="match status" value="1"/>
</dbReference>
<accession>A0ABV9P2P4</accession>
<dbReference type="Proteomes" id="UP001595885">
    <property type="component" value="Unassembled WGS sequence"/>
</dbReference>
<keyword evidence="2" id="KW-0813">Transport</keyword>
<name>A0ABV9P2P4_9FLAO</name>
<keyword evidence="2" id="KW-0998">Cell outer membrane</keyword>
<organism evidence="4 5">
    <name type="scientific">Flavobacterium ponti</name>
    <dbReference type="NCBI Taxonomy" id="665133"/>
    <lineage>
        <taxon>Bacteria</taxon>
        <taxon>Pseudomonadati</taxon>
        <taxon>Bacteroidota</taxon>
        <taxon>Flavobacteriia</taxon>
        <taxon>Flavobacteriales</taxon>
        <taxon>Flavobacteriaceae</taxon>
        <taxon>Flavobacterium</taxon>
    </lineage>
</organism>
<keyword evidence="2" id="KW-1134">Transmembrane beta strand</keyword>
<dbReference type="InterPro" id="IPR041246">
    <property type="entry name" value="Bact_MG10"/>
</dbReference>
<dbReference type="SUPFAM" id="SSF56935">
    <property type="entry name" value="Porins"/>
    <property type="match status" value="1"/>
</dbReference>
<dbReference type="InterPro" id="IPR051802">
    <property type="entry name" value="YfhM-like"/>
</dbReference>
<evidence type="ECO:0000259" key="3">
    <source>
        <dbReference type="SMART" id="SM01360"/>
    </source>
</evidence>
<dbReference type="PROSITE" id="PS52016">
    <property type="entry name" value="TONB_DEPENDENT_REC_3"/>
    <property type="match status" value="1"/>
</dbReference>
<evidence type="ECO:0000256" key="1">
    <source>
        <dbReference type="ARBA" id="ARBA00010556"/>
    </source>
</evidence>
<dbReference type="PANTHER" id="PTHR40094">
    <property type="entry name" value="ALPHA-2-MACROGLOBULIN HOMOLOG"/>
    <property type="match status" value="1"/>
</dbReference>
<dbReference type="Pfam" id="PF07715">
    <property type="entry name" value="Plug"/>
    <property type="match status" value="1"/>
</dbReference>